<protein>
    <submittedName>
        <fullName evidence="4">DUF3048 domain-containing protein</fullName>
    </submittedName>
</protein>
<dbReference type="Pfam" id="PF11258">
    <property type="entry name" value="DUF3048"/>
    <property type="match status" value="1"/>
</dbReference>
<dbReference type="Pfam" id="PF17479">
    <property type="entry name" value="DUF3048_C"/>
    <property type="match status" value="1"/>
</dbReference>
<keyword evidence="5" id="KW-1185">Reference proteome</keyword>
<dbReference type="Proteomes" id="UP001556631">
    <property type="component" value="Unassembled WGS sequence"/>
</dbReference>
<dbReference type="RefSeq" id="WP_367995713.1">
    <property type="nucleotide sequence ID" value="NZ_JBFPJR010000061.1"/>
</dbReference>
<organism evidence="4 5">
    <name type="scientific">Nocardioides eburneus</name>
    <dbReference type="NCBI Taxonomy" id="3231482"/>
    <lineage>
        <taxon>Bacteria</taxon>
        <taxon>Bacillati</taxon>
        <taxon>Actinomycetota</taxon>
        <taxon>Actinomycetes</taxon>
        <taxon>Propionibacteriales</taxon>
        <taxon>Nocardioidaceae</taxon>
        <taxon>Nocardioides</taxon>
    </lineage>
</organism>
<sequence>MAASLALTACGGSDDKKADTPDQQKVASGTTLDSTWPLTGLDVTGSGSAAQKHPVYIAKIDNTEASNPQYGLGKADMVTEELVEGGITRLAVFFYSQLPTKAGPIRSMRATDVGIASPVGAKLITSGAAPYTYNALKKAGVKWIDMNDSHVKRVLDGTHDTLHSVEADVAAIGAGAKGKATRPTDYFPWGKESDFPGKKKAATIAARFSPARTDNWRFQGGKYVLQNSYMADGDVFNPATIVAAQVKTSIAPYTDPAGNPVPVSHFNGKGKAWIFHGGTMIRATWEKKGENAPISFALPGGKELTIPAGKVWLELVPKNGGSVTFTKK</sequence>
<dbReference type="InterPro" id="IPR021416">
    <property type="entry name" value="DUF3048_N"/>
</dbReference>
<feature type="region of interest" description="Disordered" evidence="1">
    <location>
        <begin position="1"/>
        <end position="30"/>
    </location>
</feature>
<feature type="domain" description="DUF3048" evidence="2">
    <location>
        <begin position="38"/>
        <end position="174"/>
    </location>
</feature>
<feature type="compositionally biased region" description="Basic and acidic residues" evidence="1">
    <location>
        <begin position="13"/>
        <end position="22"/>
    </location>
</feature>
<evidence type="ECO:0000256" key="1">
    <source>
        <dbReference type="SAM" id="MobiDB-lite"/>
    </source>
</evidence>
<evidence type="ECO:0000313" key="4">
    <source>
        <dbReference type="EMBL" id="MEX0429747.1"/>
    </source>
</evidence>
<feature type="domain" description="DUF3048" evidence="3">
    <location>
        <begin position="218"/>
        <end position="312"/>
    </location>
</feature>
<dbReference type="InterPro" id="IPR023158">
    <property type="entry name" value="YerB-like_sf"/>
</dbReference>
<comment type="caution">
    <text evidence="4">The sequence shown here is derived from an EMBL/GenBank/DDBJ whole genome shotgun (WGS) entry which is preliminary data.</text>
</comment>
<dbReference type="InterPro" id="IPR035328">
    <property type="entry name" value="DUF3048_C"/>
</dbReference>
<proteinExistence type="predicted"/>
<reference evidence="4 5" key="1">
    <citation type="submission" date="2024-07" db="EMBL/GenBank/DDBJ databases">
        <authorList>
            <person name="Lee S."/>
            <person name="Kang M."/>
        </authorList>
    </citation>
    <scope>NUCLEOTIDE SEQUENCE [LARGE SCALE GENOMIC DNA]</scope>
    <source>
        <strain evidence="4 5">DS6</strain>
    </source>
</reference>
<name>A0ABV3T3G2_9ACTN</name>
<accession>A0ABV3T3G2</accession>
<gene>
    <name evidence="4" type="ORF">AB3X52_19190</name>
</gene>
<dbReference type="Gene3D" id="3.50.90.10">
    <property type="entry name" value="YerB-like"/>
    <property type="match status" value="1"/>
</dbReference>
<dbReference type="SUPFAM" id="SSF159774">
    <property type="entry name" value="YerB-like"/>
    <property type="match status" value="1"/>
</dbReference>
<evidence type="ECO:0000259" key="3">
    <source>
        <dbReference type="Pfam" id="PF17479"/>
    </source>
</evidence>
<evidence type="ECO:0000313" key="5">
    <source>
        <dbReference type="Proteomes" id="UP001556631"/>
    </source>
</evidence>
<dbReference type="EMBL" id="JBFPJR010000061">
    <property type="protein sequence ID" value="MEX0429747.1"/>
    <property type="molecule type" value="Genomic_DNA"/>
</dbReference>
<evidence type="ECO:0000259" key="2">
    <source>
        <dbReference type="Pfam" id="PF11258"/>
    </source>
</evidence>